<feature type="transmembrane region" description="Helical" evidence="11">
    <location>
        <begin position="87"/>
        <end position="108"/>
    </location>
</feature>
<feature type="transmembrane region" description="Helical" evidence="11">
    <location>
        <begin position="274"/>
        <end position="293"/>
    </location>
</feature>
<feature type="domain" description="RCK N-terminal" evidence="12">
    <location>
        <begin position="405"/>
        <end position="521"/>
    </location>
</feature>
<keyword evidence="5" id="KW-0633">Potassium transport</keyword>
<keyword evidence="10 11" id="KW-0472">Membrane</keyword>
<evidence type="ECO:0000256" key="6">
    <source>
        <dbReference type="ARBA" id="ARBA00022692"/>
    </source>
</evidence>
<dbReference type="GO" id="GO:0006813">
    <property type="term" value="P:potassium ion transport"/>
    <property type="evidence" value="ECO:0007669"/>
    <property type="project" value="UniProtKB-KW"/>
</dbReference>
<keyword evidence="6 11" id="KW-0812">Transmembrane</keyword>
<feature type="transmembrane region" description="Helical" evidence="11">
    <location>
        <begin position="188"/>
        <end position="208"/>
    </location>
</feature>
<dbReference type="InterPro" id="IPR006153">
    <property type="entry name" value="Cation/H_exchanger_TM"/>
</dbReference>
<evidence type="ECO:0000256" key="2">
    <source>
        <dbReference type="ARBA" id="ARBA00005551"/>
    </source>
</evidence>
<dbReference type="PANTHER" id="PTHR46157">
    <property type="entry name" value="K(+) EFFLUX ANTIPORTER 3, CHLOROPLASTIC"/>
    <property type="match status" value="1"/>
</dbReference>
<dbReference type="RefSeq" id="WP_135650292.1">
    <property type="nucleotide sequence ID" value="NZ_RQGF01000028.1"/>
</dbReference>
<reference evidence="13" key="1">
    <citation type="journal article" date="2019" name="PLoS Negl. Trop. Dis.">
        <title>Revisiting the worldwide diversity of Leptospira species in the environment.</title>
        <authorList>
            <person name="Vincent A.T."/>
            <person name="Schiettekatte O."/>
            <person name="Bourhy P."/>
            <person name="Veyrier F.J."/>
            <person name="Picardeau M."/>
        </authorList>
    </citation>
    <scope>NUCLEOTIDE SEQUENCE [LARGE SCALE GENOMIC DNA]</scope>
    <source>
        <strain evidence="13">201702455</strain>
    </source>
</reference>
<dbReference type="Gene3D" id="3.40.50.720">
    <property type="entry name" value="NAD(P)-binding Rossmann-like Domain"/>
    <property type="match status" value="1"/>
</dbReference>
<comment type="subcellular location">
    <subcellularLocation>
        <location evidence="1">Endomembrane system</location>
        <topology evidence="1">Multi-pass membrane protein</topology>
    </subcellularLocation>
</comment>
<feature type="transmembrane region" description="Helical" evidence="11">
    <location>
        <begin position="114"/>
        <end position="137"/>
    </location>
</feature>
<evidence type="ECO:0000313" key="13">
    <source>
        <dbReference type="EMBL" id="TGL60959.1"/>
    </source>
</evidence>
<dbReference type="Pfam" id="PF02254">
    <property type="entry name" value="TrkA_N"/>
    <property type="match status" value="1"/>
</dbReference>
<feature type="transmembrane region" description="Helical" evidence="11">
    <location>
        <begin position="332"/>
        <end position="352"/>
    </location>
</feature>
<keyword evidence="4" id="KW-0050">Antiport</keyword>
<dbReference type="NCBIfam" id="TIGR00932">
    <property type="entry name" value="2a37"/>
    <property type="match status" value="1"/>
</dbReference>
<dbReference type="Gene3D" id="1.20.1530.20">
    <property type="match status" value="1"/>
</dbReference>
<dbReference type="OrthoDB" id="9793589at2"/>
<dbReference type="InterPro" id="IPR038770">
    <property type="entry name" value="Na+/solute_symporter_sf"/>
</dbReference>
<keyword evidence="8 11" id="KW-1133">Transmembrane helix</keyword>
<dbReference type="GO" id="GO:0008324">
    <property type="term" value="F:monoatomic cation transmembrane transporter activity"/>
    <property type="evidence" value="ECO:0007669"/>
    <property type="project" value="InterPro"/>
</dbReference>
<gene>
    <name evidence="13" type="ORF">EHQ64_14255</name>
</gene>
<dbReference type="GO" id="GO:1902600">
    <property type="term" value="P:proton transmembrane transport"/>
    <property type="evidence" value="ECO:0007669"/>
    <property type="project" value="InterPro"/>
</dbReference>
<feature type="transmembrane region" description="Helical" evidence="11">
    <location>
        <begin position="56"/>
        <end position="75"/>
    </location>
</feature>
<evidence type="ECO:0000256" key="10">
    <source>
        <dbReference type="ARBA" id="ARBA00023136"/>
    </source>
</evidence>
<feature type="transmembrane region" description="Helical" evidence="11">
    <location>
        <begin position="299"/>
        <end position="320"/>
    </location>
</feature>
<evidence type="ECO:0000259" key="12">
    <source>
        <dbReference type="PROSITE" id="PS51201"/>
    </source>
</evidence>
<feature type="transmembrane region" description="Helical" evidence="11">
    <location>
        <begin position="220"/>
        <end position="238"/>
    </location>
</feature>
<keyword evidence="9" id="KW-0406">Ion transport</keyword>
<feature type="transmembrane region" description="Helical" evidence="11">
    <location>
        <begin position="364"/>
        <end position="382"/>
    </location>
</feature>
<keyword evidence="7" id="KW-0630">Potassium</keyword>
<evidence type="ECO:0000256" key="1">
    <source>
        <dbReference type="ARBA" id="ARBA00004127"/>
    </source>
</evidence>
<dbReference type="Proteomes" id="UP000297762">
    <property type="component" value="Unassembled WGS sequence"/>
</dbReference>
<dbReference type="AlphaFoldDB" id="A0A4R9K4B5"/>
<dbReference type="GO" id="GO:0012505">
    <property type="term" value="C:endomembrane system"/>
    <property type="evidence" value="ECO:0007669"/>
    <property type="project" value="UniProtKB-SubCell"/>
</dbReference>
<dbReference type="GO" id="GO:0015297">
    <property type="term" value="F:antiporter activity"/>
    <property type="evidence" value="ECO:0007669"/>
    <property type="project" value="UniProtKB-KW"/>
</dbReference>
<organism evidence="13 14">
    <name type="scientific">Leptospira sarikeiensis</name>
    <dbReference type="NCBI Taxonomy" id="2484943"/>
    <lineage>
        <taxon>Bacteria</taxon>
        <taxon>Pseudomonadati</taxon>
        <taxon>Spirochaetota</taxon>
        <taxon>Spirochaetia</taxon>
        <taxon>Leptospirales</taxon>
        <taxon>Leptospiraceae</taxon>
        <taxon>Leptospira</taxon>
    </lineage>
</organism>
<evidence type="ECO:0000256" key="11">
    <source>
        <dbReference type="SAM" id="Phobius"/>
    </source>
</evidence>
<sequence>MEEKSLLVTAIILLSTAVLCVPIFKKLGIGSIIGYVVGGILIGPHGIRLVTGGTEIMHFAEFGVVLLLFLIGLELRPQTLWVLRKPVFGMGLFQVAISSLLLGGLIGYLFQLGFISSIILGLSLSLSSTAFALQSLAEKNQLNTSYGRSAFAILLFQDLAVIPVMAILPMAAMSTIGAENSHQGFNFYKLGTAALAIFLVVLSGRFLMRPLFRMIAATGNHEIFVALSLVLVLGVSFAMEKVGLSMALGSFLGGVLLADSEYRHELEANLEPFKGLLLGLFFLAVGMSMNLEILLNHPFLIFGLAIGLMSVKGIVLFVLGKIAKLTSDSASNLAVSISQGGEFAFVILNVAAQLNVLAKETTDYSIVIVTASMILTPFIGILKEKVIDPYVHEEEERPADPIYEKNRVIIAGFGRVGQIISRMLYLHKVKFTALEHNADQVNAARKFGHKIYYGDASRLDLLTAAGAAHADILVLAIQDAELSVKIASIAKENFPNLKIIARARNRSHYFDLMELGIETIRRDTFASSLELAEEALNDLGFLPSEVKYFIQKFRDYDEKMVKDQFKLRHNEKELIAYSKNAVRQLEEAFAADMLEKEAS</sequence>
<evidence type="ECO:0000256" key="4">
    <source>
        <dbReference type="ARBA" id="ARBA00022449"/>
    </source>
</evidence>
<name>A0A4R9K4B5_9LEPT</name>
<dbReference type="PANTHER" id="PTHR46157:SF4">
    <property type="entry name" value="K(+) EFFLUX ANTIPORTER 3, CHLOROPLASTIC"/>
    <property type="match status" value="1"/>
</dbReference>
<evidence type="ECO:0000256" key="5">
    <source>
        <dbReference type="ARBA" id="ARBA00022538"/>
    </source>
</evidence>
<dbReference type="EMBL" id="RQGF01000028">
    <property type="protein sequence ID" value="TGL60959.1"/>
    <property type="molecule type" value="Genomic_DNA"/>
</dbReference>
<evidence type="ECO:0000256" key="8">
    <source>
        <dbReference type="ARBA" id="ARBA00022989"/>
    </source>
</evidence>
<keyword evidence="3" id="KW-0813">Transport</keyword>
<evidence type="ECO:0000313" key="14">
    <source>
        <dbReference type="Proteomes" id="UP000297762"/>
    </source>
</evidence>
<dbReference type="InterPro" id="IPR004771">
    <property type="entry name" value="K/H_exchanger"/>
</dbReference>
<evidence type="ECO:0000256" key="7">
    <source>
        <dbReference type="ARBA" id="ARBA00022958"/>
    </source>
</evidence>
<evidence type="ECO:0000256" key="3">
    <source>
        <dbReference type="ARBA" id="ARBA00022448"/>
    </source>
</evidence>
<feature type="transmembrane region" description="Helical" evidence="11">
    <location>
        <begin position="6"/>
        <end position="25"/>
    </location>
</feature>
<feature type="transmembrane region" description="Helical" evidence="11">
    <location>
        <begin position="32"/>
        <end position="50"/>
    </location>
</feature>
<dbReference type="Pfam" id="PF00999">
    <property type="entry name" value="Na_H_Exchanger"/>
    <property type="match status" value="1"/>
</dbReference>
<dbReference type="GO" id="GO:0005886">
    <property type="term" value="C:plasma membrane"/>
    <property type="evidence" value="ECO:0007669"/>
    <property type="project" value="TreeGrafter"/>
</dbReference>
<evidence type="ECO:0000256" key="9">
    <source>
        <dbReference type="ARBA" id="ARBA00023065"/>
    </source>
</evidence>
<dbReference type="InterPro" id="IPR036291">
    <property type="entry name" value="NAD(P)-bd_dom_sf"/>
</dbReference>
<dbReference type="InterPro" id="IPR003148">
    <property type="entry name" value="RCK_N"/>
</dbReference>
<comment type="similarity">
    <text evidence="2">Belongs to the monovalent cation:proton antiporter 2 (CPA2) transporter (TC 2.A.37) family.</text>
</comment>
<protein>
    <submittedName>
        <fullName evidence="13">Potassium transporter Kef</fullName>
    </submittedName>
</protein>
<accession>A0A4R9K4B5</accession>
<comment type="caution">
    <text evidence="13">The sequence shown here is derived from an EMBL/GenBank/DDBJ whole genome shotgun (WGS) entry which is preliminary data.</text>
</comment>
<dbReference type="FunFam" id="3.40.50.720:FF:000036">
    <property type="entry name" value="Glutathione-regulated potassium-efflux system protein KefB"/>
    <property type="match status" value="1"/>
</dbReference>
<dbReference type="PROSITE" id="PS51201">
    <property type="entry name" value="RCK_N"/>
    <property type="match status" value="1"/>
</dbReference>
<feature type="transmembrane region" description="Helical" evidence="11">
    <location>
        <begin position="149"/>
        <end position="168"/>
    </location>
</feature>
<proteinExistence type="inferred from homology"/>
<dbReference type="SUPFAM" id="SSF51735">
    <property type="entry name" value="NAD(P)-binding Rossmann-fold domains"/>
    <property type="match status" value="1"/>
</dbReference>
<keyword evidence="14" id="KW-1185">Reference proteome</keyword>